<dbReference type="AlphaFoldDB" id="A0A4Q9RE55"/>
<keyword evidence="8 10" id="KW-0472">Membrane</keyword>
<keyword evidence="7 10" id="KW-1133">Transmembrane helix</keyword>
<protein>
    <submittedName>
        <fullName evidence="11">ABC transporter permease</fullName>
    </submittedName>
</protein>
<dbReference type="PANTHER" id="PTHR32196:SF21">
    <property type="entry name" value="ABC TRANSPORTER PERMEASE PROTEIN YPHD-RELATED"/>
    <property type="match status" value="1"/>
</dbReference>
<evidence type="ECO:0000256" key="4">
    <source>
        <dbReference type="ARBA" id="ARBA00022475"/>
    </source>
</evidence>
<feature type="transmembrane region" description="Helical" evidence="10">
    <location>
        <begin position="125"/>
        <end position="149"/>
    </location>
</feature>
<feature type="region of interest" description="Disordered" evidence="9">
    <location>
        <begin position="1"/>
        <end position="30"/>
    </location>
</feature>
<dbReference type="OrthoDB" id="7028789at2"/>
<evidence type="ECO:0000256" key="2">
    <source>
        <dbReference type="ARBA" id="ARBA00007942"/>
    </source>
</evidence>
<feature type="transmembrane region" description="Helical" evidence="10">
    <location>
        <begin position="273"/>
        <end position="292"/>
    </location>
</feature>
<keyword evidence="6 10" id="KW-0812">Transmembrane</keyword>
<dbReference type="PANTHER" id="PTHR32196">
    <property type="entry name" value="ABC TRANSPORTER PERMEASE PROTEIN YPHD-RELATED-RELATED"/>
    <property type="match status" value="1"/>
</dbReference>
<gene>
    <name evidence="11" type="ORF">DNJ96_05150</name>
</gene>
<evidence type="ECO:0000313" key="11">
    <source>
        <dbReference type="EMBL" id="TBU98627.1"/>
    </source>
</evidence>
<keyword evidence="12" id="KW-1185">Reference proteome</keyword>
<dbReference type="EMBL" id="QJUP01000004">
    <property type="protein sequence ID" value="TBU98627.1"/>
    <property type="molecule type" value="Genomic_DNA"/>
</dbReference>
<dbReference type="CDD" id="cd06579">
    <property type="entry name" value="TM_PBP1_transp_AraH_like"/>
    <property type="match status" value="1"/>
</dbReference>
<comment type="similarity">
    <text evidence="2">Belongs to the binding-protein-dependent transport system permease family. AraH/RbsC subfamily.</text>
</comment>
<keyword evidence="4" id="KW-1003">Cell membrane</keyword>
<evidence type="ECO:0000313" key="12">
    <source>
        <dbReference type="Proteomes" id="UP000292639"/>
    </source>
</evidence>
<feature type="transmembrane region" description="Helical" evidence="10">
    <location>
        <begin position="103"/>
        <end position="119"/>
    </location>
</feature>
<sequence>MSPSPVERSPGSAAGCAVRTGDGGKDAGPSASRHWGRDLLRHGASLAFLAILLGFAASAEHFLSVGNISNVFAQSAILGILAFGLTIVIIGGGSNVLSGGLDLSLAANLGLSAAVYATLNNAGFAAQASVGLTLACGLAIGALNGLAVVLLRLPPLLATLASMNLIAGLELVLTENTVLPTDSALLELLSFGHWLGLPALAWVLFGSALLLALLVQYSPYGLRLYAVGEYPEAATAAGLPVPLYVFSSYLLSGLCGSLAAFCSSAWFSGSTTGSGEMLLSVVAIAFLGVVFSRRLRPSIGGTLLATLLVGFLVNGFQLLNISSFWVNGVQGLLILLVVAVSGLLHPGER</sequence>
<dbReference type="InterPro" id="IPR001851">
    <property type="entry name" value="ABC_transp_permease"/>
</dbReference>
<evidence type="ECO:0000256" key="1">
    <source>
        <dbReference type="ARBA" id="ARBA00004429"/>
    </source>
</evidence>
<evidence type="ECO:0000256" key="9">
    <source>
        <dbReference type="SAM" id="MobiDB-lite"/>
    </source>
</evidence>
<feature type="transmembrane region" description="Helical" evidence="10">
    <location>
        <begin position="194"/>
        <end position="215"/>
    </location>
</feature>
<dbReference type="Proteomes" id="UP000292639">
    <property type="component" value="Unassembled WGS sequence"/>
</dbReference>
<reference evidence="11 12" key="1">
    <citation type="submission" date="2018-06" db="EMBL/GenBank/DDBJ databases">
        <title>Three novel Pseudomonas species isolated from symptomatic oak.</title>
        <authorList>
            <person name="Bueno-Gonzalez V."/>
            <person name="Brady C."/>
        </authorList>
    </citation>
    <scope>NUCLEOTIDE SEQUENCE [LARGE SCALE GENOMIC DNA]</scope>
    <source>
        <strain evidence="11 12">P17C</strain>
    </source>
</reference>
<dbReference type="GO" id="GO:0005886">
    <property type="term" value="C:plasma membrane"/>
    <property type="evidence" value="ECO:0007669"/>
    <property type="project" value="UniProtKB-SubCell"/>
</dbReference>
<evidence type="ECO:0000256" key="3">
    <source>
        <dbReference type="ARBA" id="ARBA00022448"/>
    </source>
</evidence>
<accession>A0A4Q9RE55</accession>
<feature type="transmembrane region" description="Helical" evidence="10">
    <location>
        <begin position="243"/>
        <end position="267"/>
    </location>
</feature>
<dbReference type="Pfam" id="PF02653">
    <property type="entry name" value="BPD_transp_2"/>
    <property type="match status" value="1"/>
</dbReference>
<comment type="caution">
    <text evidence="11">The sequence shown here is derived from an EMBL/GenBank/DDBJ whole genome shotgun (WGS) entry which is preliminary data.</text>
</comment>
<organism evidence="11 12">
    <name type="scientific">Stutzerimonas kirkiae</name>
    <dbReference type="NCBI Taxonomy" id="2211392"/>
    <lineage>
        <taxon>Bacteria</taxon>
        <taxon>Pseudomonadati</taxon>
        <taxon>Pseudomonadota</taxon>
        <taxon>Gammaproteobacteria</taxon>
        <taxon>Pseudomonadales</taxon>
        <taxon>Pseudomonadaceae</taxon>
        <taxon>Stutzerimonas</taxon>
    </lineage>
</organism>
<feature type="transmembrane region" description="Helical" evidence="10">
    <location>
        <begin position="39"/>
        <end position="59"/>
    </location>
</feature>
<keyword evidence="5" id="KW-0997">Cell inner membrane</keyword>
<dbReference type="GO" id="GO:0022857">
    <property type="term" value="F:transmembrane transporter activity"/>
    <property type="evidence" value="ECO:0007669"/>
    <property type="project" value="InterPro"/>
</dbReference>
<proteinExistence type="inferred from homology"/>
<comment type="subcellular location">
    <subcellularLocation>
        <location evidence="1">Cell inner membrane</location>
        <topology evidence="1">Multi-pass membrane protein</topology>
    </subcellularLocation>
</comment>
<evidence type="ECO:0000256" key="7">
    <source>
        <dbReference type="ARBA" id="ARBA00022989"/>
    </source>
</evidence>
<evidence type="ECO:0000256" key="5">
    <source>
        <dbReference type="ARBA" id="ARBA00022519"/>
    </source>
</evidence>
<feature type="transmembrane region" description="Helical" evidence="10">
    <location>
        <begin position="71"/>
        <end position="91"/>
    </location>
</feature>
<evidence type="ECO:0000256" key="8">
    <source>
        <dbReference type="ARBA" id="ARBA00023136"/>
    </source>
</evidence>
<name>A0A4Q9RE55_9GAMM</name>
<evidence type="ECO:0000256" key="10">
    <source>
        <dbReference type="SAM" id="Phobius"/>
    </source>
</evidence>
<keyword evidence="3" id="KW-0813">Transport</keyword>
<feature type="transmembrane region" description="Helical" evidence="10">
    <location>
        <begin position="299"/>
        <end position="318"/>
    </location>
</feature>
<evidence type="ECO:0000256" key="6">
    <source>
        <dbReference type="ARBA" id="ARBA00022692"/>
    </source>
</evidence>
<feature type="transmembrane region" description="Helical" evidence="10">
    <location>
        <begin position="324"/>
        <end position="344"/>
    </location>
</feature>